<evidence type="ECO:0000256" key="8">
    <source>
        <dbReference type="ARBA" id="ARBA00047469"/>
    </source>
</evidence>
<feature type="domain" description="Leucyl-tRNA synthetase editing" evidence="14">
    <location>
        <begin position="223"/>
        <end position="429"/>
    </location>
</feature>
<evidence type="ECO:0000256" key="9">
    <source>
        <dbReference type="HAMAP-Rule" id="MF_00049"/>
    </source>
</evidence>
<comment type="catalytic activity">
    <reaction evidence="8 9">
        <text>tRNA(Leu) + L-leucine + ATP = L-leucyl-tRNA(Leu) + AMP + diphosphate</text>
        <dbReference type="Rhea" id="RHEA:11688"/>
        <dbReference type="Rhea" id="RHEA-COMP:9613"/>
        <dbReference type="Rhea" id="RHEA-COMP:9622"/>
        <dbReference type="ChEBI" id="CHEBI:30616"/>
        <dbReference type="ChEBI" id="CHEBI:33019"/>
        <dbReference type="ChEBI" id="CHEBI:57427"/>
        <dbReference type="ChEBI" id="CHEBI:78442"/>
        <dbReference type="ChEBI" id="CHEBI:78494"/>
        <dbReference type="ChEBI" id="CHEBI:456215"/>
        <dbReference type="EC" id="6.1.1.4"/>
    </reaction>
</comment>
<dbReference type="InterPro" id="IPR009080">
    <property type="entry name" value="tRNAsynth_Ia_anticodon-bd"/>
</dbReference>
<keyword evidence="16" id="KW-1185">Reference proteome</keyword>
<feature type="domain" description="Methionyl/Leucyl tRNA synthetase" evidence="13">
    <location>
        <begin position="41"/>
        <end position="173"/>
    </location>
</feature>
<dbReference type="Gene3D" id="3.90.740.10">
    <property type="entry name" value="Valyl/Leucyl/Isoleucyl-tRNA synthetase, editing domain"/>
    <property type="match status" value="1"/>
</dbReference>
<dbReference type="EC" id="6.1.1.4" evidence="9"/>
<keyword evidence="7 9" id="KW-0030">Aminoacyl-tRNA synthetase</keyword>
<evidence type="ECO:0000313" key="15">
    <source>
        <dbReference type="EMBL" id="AGA89888.1"/>
    </source>
</evidence>
<dbReference type="PROSITE" id="PS00178">
    <property type="entry name" value="AA_TRNA_LIGASE_I"/>
    <property type="match status" value="1"/>
</dbReference>
<organism evidence="15 16">
    <name type="scientific">Thioflavicoccus mobilis 8321</name>
    <dbReference type="NCBI Taxonomy" id="765912"/>
    <lineage>
        <taxon>Bacteria</taxon>
        <taxon>Pseudomonadati</taxon>
        <taxon>Pseudomonadota</taxon>
        <taxon>Gammaproteobacteria</taxon>
        <taxon>Chromatiales</taxon>
        <taxon>Chromatiaceae</taxon>
        <taxon>Thioflavicoccus</taxon>
    </lineage>
</organism>
<reference evidence="15 16" key="1">
    <citation type="submission" date="2011-09" db="EMBL/GenBank/DDBJ databases">
        <title>Complete sequence of chromosome of Thioflavicoccus mobilis 8321.</title>
        <authorList>
            <consortium name="US DOE Joint Genome Institute"/>
            <person name="Lucas S."/>
            <person name="Han J."/>
            <person name="Lapidus A."/>
            <person name="Cheng J.-F."/>
            <person name="Goodwin L."/>
            <person name="Pitluck S."/>
            <person name="Peters L."/>
            <person name="Ovchinnikova G."/>
            <person name="Lu M."/>
            <person name="Detter J.C."/>
            <person name="Han C."/>
            <person name="Tapia R."/>
            <person name="Land M."/>
            <person name="Hauser L."/>
            <person name="Kyrpides N."/>
            <person name="Ivanova N."/>
            <person name="Pagani I."/>
            <person name="Vogl K."/>
            <person name="Liu Z."/>
            <person name="Imhoff J."/>
            <person name="Thiel V."/>
            <person name="Frigaard N.-U."/>
            <person name="Bryant D."/>
            <person name="Woyke T."/>
        </authorList>
    </citation>
    <scope>NUCLEOTIDE SEQUENCE [LARGE SCALE GENOMIC DNA]</scope>
    <source>
        <strain evidence="15 16">8321</strain>
    </source>
</reference>
<dbReference type="GO" id="GO:0005829">
    <property type="term" value="C:cytosol"/>
    <property type="evidence" value="ECO:0007669"/>
    <property type="project" value="TreeGrafter"/>
</dbReference>
<dbReference type="FunFam" id="3.40.50.620:FF:000395">
    <property type="entry name" value="Leucine--tRNA ligase"/>
    <property type="match status" value="1"/>
</dbReference>
<evidence type="ECO:0000256" key="5">
    <source>
        <dbReference type="ARBA" id="ARBA00022840"/>
    </source>
</evidence>
<evidence type="ECO:0000259" key="14">
    <source>
        <dbReference type="Pfam" id="PF13603"/>
    </source>
</evidence>
<dbReference type="SUPFAM" id="SSF52374">
    <property type="entry name" value="Nucleotidylyl transferase"/>
    <property type="match status" value="1"/>
</dbReference>
<dbReference type="FunFam" id="1.10.730.10:FF:000011">
    <property type="entry name" value="Leucine--tRNA ligase chloroplastic/mitochondrial"/>
    <property type="match status" value="1"/>
</dbReference>
<dbReference type="FunFam" id="2.20.28.290:FF:000001">
    <property type="entry name" value="Leucine--tRNA ligase"/>
    <property type="match status" value="1"/>
</dbReference>
<dbReference type="FunFam" id="3.90.740.10:FF:000012">
    <property type="entry name" value="Leucine--tRNA ligase"/>
    <property type="match status" value="1"/>
</dbReference>
<dbReference type="PANTHER" id="PTHR43740">
    <property type="entry name" value="LEUCYL-TRNA SYNTHETASE"/>
    <property type="match status" value="1"/>
</dbReference>
<dbReference type="FunFam" id="3.10.20.590:FF:000001">
    <property type="entry name" value="Leucine--tRNA ligase"/>
    <property type="match status" value="1"/>
</dbReference>
<evidence type="ECO:0000256" key="10">
    <source>
        <dbReference type="RuleBase" id="RU363035"/>
    </source>
</evidence>
<dbReference type="GO" id="GO:0002161">
    <property type="term" value="F:aminoacyl-tRNA deacylase activity"/>
    <property type="evidence" value="ECO:0007669"/>
    <property type="project" value="InterPro"/>
</dbReference>
<dbReference type="Gene3D" id="1.10.730.10">
    <property type="entry name" value="Isoleucyl-tRNA Synthetase, Domain 1"/>
    <property type="match status" value="1"/>
</dbReference>
<dbReference type="CDD" id="cd07958">
    <property type="entry name" value="Anticodon_Ia_Leu_BEm"/>
    <property type="match status" value="1"/>
</dbReference>
<dbReference type="InterPro" id="IPR014729">
    <property type="entry name" value="Rossmann-like_a/b/a_fold"/>
</dbReference>
<sequence length="876" mass="98605">MAMQNDYDPRTIEAAAQTFWEEHQSFKAVEDPSREKFYCLSMFPYPSGRLHMGHVRNYTIGDVIARYQRMRGKNVLQPMGWDAFGLPAENAAIQHGIPPSQWTHSNIAYMKGQLRQLGFGYDWDRELATCDPDYYRWEQWLFTRLMEKGLAYRATAVVNWDPVDQTVLANEQVIDGKGWRSGAPIEKREIEQWSVRITDYAQELLDALDGLGGWPEQVRTMQRNWIGRSEGVYMAFGIEDSDEVLGIYTTRPDTVMGVTYMAVAAEHPLARRAAEGDPNLAAFIEECRQGGISEAELETMEKKGHPLGLNAVHPITDATVPIYAANFVLMGYGTGAVMSVPAHDERDFHFARKYGIPIRPVIAPADWAGRAVRTATGTAGAPTLAIDGEPPLDWSAWNERFAEKGVLVESNAFDSLTSQEAFDAIAAWLAERGKGERRVNFRLRDWGVSRQRYWGCPIPVVRTADGGIRPETDLPVRLPDDVVVDGSGSPLKRMPEFYELGAGETREIDTFDTFFESSWYYARYCSADCDTGMLDERAKYWLPVDQYVGGIEHAVLHLLYARFFHKLMRDEGLVDCDEPFTRLLTQGMVVAETWYREGPDGRKTWLNPADVEVTRDEKGKLLHAVLKADGQPVTFGGIEKMSKSKNNGVDPQTLIDRYGADTVRLYTMFTSPPDQSLEWNDEGVEGAARFLRRLWALAVGEPAQESAGEVELDDADQEARRELHAILRKALYDYERNQFNTVVSGCMAMVNVLYKLDDTPSGRTLKREGLALVLRLLAPIAPHVTHHLWRELGFGDDILCSPWPVVDEEALRQAQIEYVVQVNGKVRGKVEVPADAAREAIEQAALANDNARRFIAEKTVRKVILVPNKLVNIVAN</sequence>
<dbReference type="InterPro" id="IPR002300">
    <property type="entry name" value="aa-tRNA-synth_Ia"/>
</dbReference>
<dbReference type="InterPro" id="IPR001412">
    <property type="entry name" value="aa-tRNA-synth_I_CS"/>
</dbReference>
<evidence type="ECO:0000313" key="16">
    <source>
        <dbReference type="Proteomes" id="UP000010816"/>
    </source>
</evidence>
<dbReference type="InterPro" id="IPR013155">
    <property type="entry name" value="M/V/L/I-tRNA-synth_anticd-bd"/>
</dbReference>
<accession>L0GSY9</accession>
<dbReference type="PRINTS" id="PR00985">
    <property type="entry name" value="TRNASYNTHLEU"/>
</dbReference>
<feature type="domain" description="Methionyl/Valyl/Leucyl/Isoleucyl-tRNA synthetase anticodon-binding" evidence="12">
    <location>
        <begin position="716"/>
        <end position="837"/>
    </location>
</feature>
<feature type="domain" description="Aminoacyl-tRNA synthetase class Ia" evidence="11">
    <location>
        <begin position="443"/>
        <end position="592"/>
    </location>
</feature>
<proteinExistence type="inferred from homology"/>
<keyword evidence="4 9" id="KW-0547">Nucleotide-binding</keyword>
<evidence type="ECO:0000256" key="1">
    <source>
        <dbReference type="ARBA" id="ARBA00005594"/>
    </source>
</evidence>
<dbReference type="NCBIfam" id="TIGR00396">
    <property type="entry name" value="leuS_bact"/>
    <property type="match status" value="1"/>
</dbReference>
<evidence type="ECO:0000256" key="3">
    <source>
        <dbReference type="ARBA" id="ARBA00022598"/>
    </source>
</evidence>
<dbReference type="STRING" id="765912.Thimo_1084"/>
<dbReference type="InterPro" id="IPR009008">
    <property type="entry name" value="Val/Leu/Ile-tRNA-synth_edit"/>
</dbReference>
<dbReference type="PANTHER" id="PTHR43740:SF2">
    <property type="entry name" value="LEUCINE--TRNA LIGASE, MITOCHONDRIAL"/>
    <property type="match status" value="1"/>
</dbReference>
<dbReference type="KEGG" id="tmb:Thimo_1084"/>
<keyword evidence="5 9" id="KW-0067">ATP-binding</keyword>
<dbReference type="Pfam" id="PF00133">
    <property type="entry name" value="tRNA-synt_1"/>
    <property type="match status" value="2"/>
</dbReference>
<evidence type="ECO:0000256" key="7">
    <source>
        <dbReference type="ARBA" id="ARBA00023146"/>
    </source>
</evidence>
<dbReference type="Gene3D" id="3.10.20.590">
    <property type="match status" value="1"/>
</dbReference>
<protein>
    <recommendedName>
        <fullName evidence="9">Leucine--tRNA ligase</fullName>
        <ecNumber evidence="9">6.1.1.4</ecNumber>
    </recommendedName>
    <alternativeName>
        <fullName evidence="9">Leucyl-tRNA synthetase</fullName>
        <shortName evidence="9">LeuRS</shortName>
    </alternativeName>
</protein>
<dbReference type="GO" id="GO:0006429">
    <property type="term" value="P:leucyl-tRNA aminoacylation"/>
    <property type="evidence" value="ECO:0007669"/>
    <property type="project" value="UniProtKB-UniRule"/>
</dbReference>
<dbReference type="Gene3D" id="3.40.50.620">
    <property type="entry name" value="HUPs"/>
    <property type="match status" value="2"/>
</dbReference>
<evidence type="ECO:0000256" key="4">
    <source>
        <dbReference type="ARBA" id="ARBA00022741"/>
    </source>
</evidence>
<evidence type="ECO:0000259" key="13">
    <source>
        <dbReference type="Pfam" id="PF09334"/>
    </source>
</evidence>
<comment type="subcellular location">
    <subcellularLocation>
        <location evidence="9">Cytoplasm</location>
    </subcellularLocation>
</comment>
<dbReference type="SUPFAM" id="SSF50677">
    <property type="entry name" value="ValRS/IleRS/LeuRS editing domain"/>
    <property type="match status" value="1"/>
</dbReference>
<dbReference type="Pfam" id="PF13603">
    <property type="entry name" value="tRNA-synt_1_2"/>
    <property type="match status" value="1"/>
</dbReference>
<dbReference type="PATRIC" id="fig|765912.4.peg.1048"/>
<dbReference type="EMBL" id="CP003051">
    <property type="protein sequence ID" value="AGA89888.1"/>
    <property type="molecule type" value="Genomic_DNA"/>
</dbReference>
<dbReference type="HAMAP" id="MF_00049_B">
    <property type="entry name" value="Leu_tRNA_synth_B"/>
    <property type="match status" value="1"/>
</dbReference>
<feature type="short sequence motif" description="'KMSKS' region" evidence="9">
    <location>
        <begin position="640"/>
        <end position="644"/>
    </location>
</feature>
<dbReference type="InterPro" id="IPR025709">
    <property type="entry name" value="Leu_tRNA-synth_edit"/>
</dbReference>
<keyword evidence="6 9" id="KW-0648">Protein biosynthesis</keyword>
<dbReference type="Gene3D" id="2.20.28.290">
    <property type="match status" value="1"/>
</dbReference>
<evidence type="ECO:0000256" key="2">
    <source>
        <dbReference type="ARBA" id="ARBA00022490"/>
    </source>
</evidence>
<feature type="short sequence motif" description="'HIGH' region" evidence="9">
    <location>
        <begin position="44"/>
        <end position="54"/>
    </location>
</feature>
<dbReference type="AlphaFoldDB" id="L0GSY9"/>
<comment type="similarity">
    <text evidence="1 9 10">Belongs to the class-I aminoacyl-tRNA synthetase family.</text>
</comment>
<dbReference type="GO" id="GO:0005524">
    <property type="term" value="F:ATP binding"/>
    <property type="evidence" value="ECO:0007669"/>
    <property type="project" value="UniProtKB-UniRule"/>
</dbReference>
<keyword evidence="2 9" id="KW-0963">Cytoplasm</keyword>
<dbReference type="Proteomes" id="UP000010816">
    <property type="component" value="Chromosome"/>
</dbReference>
<evidence type="ECO:0000259" key="12">
    <source>
        <dbReference type="Pfam" id="PF08264"/>
    </source>
</evidence>
<dbReference type="GO" id="GO:0004823">
    <property type="term" value="F:leucine-tRNA ligase activity"/>
    <property type="evidence" value="ECO:0007669"/>
    <property type="project" value="UniProtKB-UniRule"/>
</dbReference>
<keyword evidence="3 9" id="KW-0436">Ligase</keyword>
<gene>
    <name evidence="9" type="primary">leuS</name>
    <name evidence="15" type="ORF">Thimo_1084</name>
</gene>
<feature type="domain" description="Aminoacyl-tRNA synthetase class Ia" evidence="11">
    <location>
        <begin position="639"/>
        <end position="677"/>
    </location>
</feature>
<dbReference type="SUPFAM" id="SSF47323">
    <property type="entry name" value="Anticodon-binding domain of a subclass of class I aminoacyl-tRNA synthetases"/>
    <property type="match status" value="1"/>
</dbReference>
<name>L0GSY9_9GAMM</name>
<evidence type="ECO:0000256" key="6">
    <source>
        <dbReference type="ARBA" id="ARBA00022917"/>
    </source>
</evidence>
<dbReference type="Pfam" id="PF09334">
    <property type="entry name" value="tRNA-synt_1g"/>
    <property type="match status" value="1"/>
</dbReference>
<dbReference type="Pfam" id="PF08264">
    <property type="entry name" value="Anticodon_1"/>
    <property type="match status" value="1"/>
</dbReference>
<dbReference type="CDD" id="cd00812">
    <property type="entry name" value="LeuRS_core"/>
    <property type="match status" value="1"/>
</dbReference>
<dbReference type="InterPro" id="IPR002302">
    <property type="entry name" value="Leu-tRNA-ligase"/>
</dbReference>
<dbReference type="HOGENOM" id="CLU_004427_0_0_6"/>
<dbReference type="eggNOG" id="COG0495">
    <property type="taxonomic scope" value="Bacteria"/>
</dbReference>
<feature type="binding site" evidence="9">
    <location>
        <position position="643"/>
    </location>
    <ligand>
        <name>ATP</name>
        <dbReference type="ChEBI" id="CHEBI:30616"/>
    </ligand>
</feature>
<dbReference type="InterPro" id="IPR015413">
    <property type="entry name" value="Methionyl/Leucyl_tRNA_Synth"/>
</dbReference>
<evidence type="ECO:0000259" key="11">
    <source>
        <dbReference type="Pfam" id="PF00133"/>
    </source>
</evidence>